<evidence type="ECO:0000313" key="2">
    <source>
        <dbReference type="EMBL" id="GAH41161.1"/>
    </source>
</evidence>
<dbReference type="InterPro" id="IPR013762">
    <property type="entry name" value="Integrase-like_cat_sf"/>
</dbReference>
<dbReference type="EMBL" id="BARU01011099">
    <property type="protein sequence ID" value="GAH41161.1"/>
    <property type="molecule type" value="Genomic_DNA"/>
</dbReference>
<dbReference type="GO" id="GO:0015074">
    <property type="term" value="P:DNA integration"/>
    <property type="evidence" value="ECO:0007669"/>
    <property type="project" value="InterPro"/>
</dbReference>
<comment type="caution">
    <text evidence="2">The sequence shown here is derived from an EMBL/GenBank/DDBJ whole genome shotgun (WGS) entry which is preliminary data.</text>
</comment>
<dbReference type="GO" id="GO:0006310">
    <property type="term" value="P:DNA recombination"/>
    <property type="evidence" value="ECO:0007669"/>
    <property type="project" value="UniProtKB-KW"/>
</dbReference>
<sequence>MHKVRRVPLMKNTVTLLQKYLSENDLNKQWKNQYPLFTNNQHNKLTKEGIAYILDKYVKMTSAKSQIVPK</sequence>
<dbReference type="InterPro" id="IPR011010">
    <property type="entry name" value="DNA_brk_join_enz"/>
</dbReference>
<dbReference type="SUPFAM" id="SSF56349">
    <property type="entry name" value="DNA breaking-rejoining enzymes"/>
    <property type="match status" value="1"/>
</dbReference>
<organism evidence="2">
    <name type="scientific">marine sediment metagenome</name>
    <dbReference type="NCBI Taxonomy" id="412755"/>
    <lineage>
        <taxon>unclassified sequences</taxon>
        <taxon>metagenomes</taxon>
        <taxon>ecological metagenomes</taxon>
    </lineage>
</organism>
<gene>
    <name evidence="2" type="ORF">S03H2_20939</name>
</gene>
<dbReference type="GO" id="GO:0003677">
    <property type="term" value="F:DNA binding"/>
    <property type="evidence" value="ECO:0007669"/>
    <property type="project" value="InterPro"/>
</dbReference>
<name>X1F6A0_9ZZZZ</name>
<keyword evidence="1" id="KW-0233">DNA recombination</keyword>
<proteinExistence type="predicted"/>
<accession>X1F6A0</accession>
<evidence type="ECO:0000256" key="1">
    <source>
        <dbReference type="ARBA" id="ARBA00023172"/>
    </source>
</evidence>
<dbReference type="Gene3D" id="1.10.443.10">
    <property type="entry name" value="Intergrase catalytic core"/>
    <property type="match status" value="1"/>
</dbReference>
<evidence type="ECO:0008006" key="3">
    <source>
        <dbReference type="Google" id="ProtNLM"/>
    </source>
</evidence>
<protein>
    <recommendedName>
        <fullName evidence="3">Tyr recombinase domain-containing protein</fullName>
    </recommendedName>
</protein>
<dbReference type="AlphaFoldDB" id="X1F6A0"/>
<reference evidence="2" key="1">
    <citation type="journal article" date="2014" name="Front. Microbiol.">
        <title>High frequency of phylogenetically diverse reductive dehalogenase-homologous genes in deep subseafloor sedimentary metagenomes.</title>
        <authorList>
            <person name="Kawai M."/>
            <person name="Futagami T."/>
            <person name="Toyoda A."/>
            <person name="Takaki Y."/>
            <person name="Nishi S."/>
            <person name="Hori S."/>
            <person name="Arai W."/>
            <person name="Tsubouchi T."/>
            <person name="Morono Y."/>
            <person name="Uchiyama I."/>
            <person name="Ito T."/>
            <person name="Fujiyama A."/>
            <person name="Inagaki F."/>
            <person name="Takami H."/>
        </authorList>
    </citation>
    <scope>NUCLEOTIDE SEQUENCE</scope>
    <source>
        <strain evidence="2">Expedition CK06-06</strain>
    </source>
</reference>